<reference evidence="2 3" key="1">
    <citation type="submission" date="2014-04" db="EMBL/GenBank/DDBJ databases">
        <authorList>
            <consortium name="DOE Joint Genome Institute"/>
            <person name="Kuo A."/>
            <person name="Kohler A."/>
            <person name="Costa M.D."/>
            <person name="Nagy L.G."/>
            <person name="Floudas D."/>
            <person name="Copeland A."/>
            <person name="Barry K.W."/>
            <person name="Cichocki N."/>
            <person name="Veneault-Fourrey C."/>
            <person name="LaButti K."/>
            <person name="Lindquist E.A."/>
            <person name="Lipzen A."/>
            <person name="Lundell T."/>
            <person name="Morin E."/>
            <person name="Murat C."/>
            <person name="Sun H."/>
            <person name="Tunlid A."/>
            <person name="Henrissat B."/>
            <person name="Grigoriev I.V."/>
            <person name="Hibbett D.S."/>
            <person name="Martin F."/>
            <person name="Nordberg H.P."/>
            <person name="Cantor M.N."/>
            <person name="Hua S.X."/>
        </authorList>
    </citation>
    <scope>NUCLEOTIDE SEQUENCE [LARGE SCALE GENOMIC DNA]</scope>
    <source>
        <strain evidence="2 3">Marx 270</strain>
    </source>
</reference>
<dbReference type="InParanoid" id="A0A0C3KYH7"/>
<feature type="region of interest" description="Disordered" evidence="1">
    <location>
        <begin position="1"/>
        <end position="25"/>
    </location>
</feature>
<name>A0A0C3KYH7_PISTI</name>
<organism evidence="2 3">
    <name type="scientific">Pisolithus tinctorius Marx 270</name>
    <dbReference type="NCBI Taxonomy" id="870435"/>
    <lineage>
        <taxon>Eukaryota</taxon>
        <taxon>Fungi</taxon>
        <taxon>Dikarya</taxon>
        <taxon>Basidiomycota</taxon>
        <taxon>Agaricomycotina</taxon>
        <taxon>Agaricomycetes</taxon>
        <taxon>Agaricomycetidae</taxon>
        <taxon>Boletales</taxon>
        <taxon>Sclerodermatineae</taxon>
        <taxon>Pisolithaceae</taxon>
        <taxon>Pisolithus</taxon>
    </lineage>
</organism>
<gene>
    <name evidence="2" type="ORF">M404DRAFT_991344</name>
</gene>
<evidence type="ECO:0000313" key="3">
    <source>
        <dbReference type="Proteomes" id="UP000054217"/>
    </source>
</evidence>
<dbReference type="OrthoDB" id="2689024at2759"/>
<evidence type="ECO:0000313" key="2">
    <source>
        <dbReference type="EMBL" id="KIO14582.1"/>
    </source>
</evidence>
<evidence type="ECO:0000256" key="1">
    <source>
        <dbReference type="SAM" id="MobiDB-lite"/>
    </source>
</evidence>
<reference evidence="3" key="2">
    <citation type="submission" date="2015-01" db="EMBL/GenBank/DDBJ databases">
        <title>Evolutionary Origins and Diversification of the Mycorrhizal Mutualists.</title>
        <authorList>
            <consortium name="DOE Joint Genome Institute"/>
            <consortium name="Mycorrhizal Genomics Consortium"/>
            <person name="Kohler A."/>
            <person name="Kuo A."/>
            <person name="Nagy L.G."/>
            <person name="Floudas D."/>
            <person name="Copeland A."/>
            <person name="Barry K.W."/>
            <person name="Cichocki N."/>
            <person name="Veneault-Fourrey C."/>
            <person name="LaButti K."/>
            <person name="Lindquist E.A."/>
            <person name="Lipzen A."/>
            <person name="Lundell T."/>
            <person name="Morin E."/>
            <person name="Murat C."/>
            <person name="Riley R."/>
            <person name="Ohm R."/>
            <person name="Sun H."/>
            <person name="Tunlid A."/>
            <person name="Henrissat B."/>
            <person name="Grigoriev I.V."/>
            <person name="Hibbett D.S."/>
            <person name="Martin F."/>
        </authorList>
    </citation>
    <scope>NUCLEOTIDE SEQUENCE [LARGE SCALE GENOMIC DNA]</scope>
    <source>
        <strain evidence="3">Marx 270</strain>
    </source>
</reference>
<dbReference type="Proteomes" id="UP000054217">
    <property type="component" value="Unassembled WGS sequence"/>
</dbReference>
<keyword evidence="3" id="KW-1185">Reference proteome</keyword>
<dbReference type="AlphaFoldDB" id="A0A0C3KYH7"/>
<accession>A0A0C3KYH7</accession>
<dbReference type="EMBL" id="KN831944">
    <property type="protein sequence ID" value="KIO14582.1"/>
    <property type="molecule type" value="Genomic_DNA"/>
</dbReference>
<protein>
    <submittedName>
        <fullName evidence="2">Uncharacterized protein</fullName>
    </submittedName>
</protein>
<feature type="compositionally biased region" description="Polar residues" evidence="1">
    <location>
        <begin position="7"/>
        <end position="17"/>
    </location>
</feature>
<proteinExistence type="predicted"/>
<sequence>MRRKTKGSVQQSQTRTLGSKLHGERTVAEAERISNILTQLLSTTESIAQEIKLLRAGINNLQEA</sequence>
<dbReference type="HOGENOM" id="CLU_2868581_0_0_1"/>